<reference evidence="3" key="2">
    <citation type="submission" date="2018-03" db="EMBL/GenBank/DDBJ databases">
        <title>The Triticum urartu genome reveals the dynamic nature of wheat genome evolution.</title>
        <authorList>
            <person name="Ling H."/>
            <person name="Ma B."/>
            <person name="Shi X."/>
            <person name="Liu H."/>
            <person name="Dong L."/>
            <person name="Sun H."/>
            <person name="Cao Y."/>
            <person name="Gao Q."/>
            <person name="Zheng S."/>
            <person name="Li Y."/>
            <person name="Yu Y."/>
            <person name="Du H."/>
            <person name="Qi M."/>
            <person name="Li Y."/>
            <person name="Yu H."/>
            <person name="Cui Y."/>
            <person name="Wang N."/>
            <person name="Chen C."/>
            <person name="Wu H."/>
            <person name="Zhao Y."/>
            <person name="Zhang J."/>
            <person name="Li Y."/>
            <person name="Zhou W."/>
            <person name="Zhang B."/>
            <person name="Hu W."/>
            <person name="Eijk M."/>
            <person name="Tang J."/>
            <person name="Witsenboer H."/>
            <person name="Zhao S."/>
            <person name="Li Z."/>
            <person name="Zhang A."/>
            <person name="Wang D."/>
            <person name="Liang C."/>
        </authorList>
    </citation>
    <scope>NUCLEOTIDE SEQUENCE [LARGE SCALE GENOMIC DNA]</scope>
    <source>
        <strain evidence="3">cv. G1812</strain>
    </source>
</reference>
<reference evidence="3" key="3">
    <citation type="submission" date="2022-06" db="UniProtKB">
        <authorList>
            <consortium name="EnsemblPlants"/>
        </authorList>
    </citation>
    <scope>IDENTIFICATION</scope>
</reference>
<dbReference type="EnsemblPlants" id="TuG1812G0300003603.01.T01">
    <property type="protein sequence ID" value="TuG1812G0300003603.01.T01"/>
    <property type="gene ID" value="TuG1812G0300003603.01"/>
</dbReference>
<feature type="region of interest" description="Disordered" evidence="2">
    <location>
        <begin position="50"/>
        <end position="69"/>
    </location>
</feature>
<feature type="coiled-coil region" evidence="1">
    <location>
        <begin position="381"/>
        <end position="411"/>
    </location>
</feature>
<dbReference type="AlphaFoldDB" id="A0A8R7TXQ2"/>
<keyword evidence="4" id="KW-1185">Reference proteome</keyword>
<feature type="compositionally biased region" description="Basic and acidic residues" evidence="2">
    <location>
        <begin position="50"/>
        <end position="59"/>
    </location>
</feature>
<sequence length="451" mass="47436">MVRLHVYVHGAVDAVVDGPRVVGHHGGERLELGQLQVGVRRYLREVPVHELGHHGDRSHGGRRRGVGQPQLAPVLCQRRRRVPGPQPVHGRHEVVQYPLHAVDVVQRVHGVAEVGHQQVLEAGVLQLRADAPLQVLPAQRAGVEEHGRAEQPQQELGGGDALLGRQQRNDLLQEVPLVAVGRPGEAGGGGARGGATAAGDPAVVAAEAGVAEAGAAVQAREEPPRVEHDGAGDALGAHALGLHGLDQPLEHGQAQERHVLVPPVHGRGRGRCRRAARRVARADAVPERVPVEAGALGAVGGPGGGVGGAGLGGERGDAAGDDLEVLGGREHALAGLQRPDGVLPVGEHVGEERLGLRDQVALRVVVRHAQVLGGAPEAHHVERVELDLDVVAEARRQLERLGAARDVVQLQRAHAAAVRRRLVLADQTLQHAAPAQQRELHAHNDDRCTVS</sequence>
<protein>
    <submittedName>
        <fullName evidence="3">Uncharacterized protein</fullName>
    </submittedName>
</protein>
<name>A0A8R7TXQ2_TRIUA</name>
<evidence type="ECO:0000256" key="2">
    <source>
        <dbReference type="SAM" id="MobiDB-lite"/>
    </source>
</evidence>
<evidence type="ECO:0000313" key="4">
    <source>
        <dbReference type="Proteomes" id="UP000015106"/>
    </source>
</evidence>
<accession>A0A8R7TXQ2</accession>
<reference evidence="4" key="1">
    <citation type="journal article" date="2013" name="Nature">
        <title>Draft genome of the wheat A-genome progenitor Triticum urartu.</title>
        <authorList>
            <person name="Ling H.Q."/>
            <person name="Zhao S."/>
            <person name="Liu D."/>
            <person name="Wang J."/>
            <person name="Sun H."/>
            <person name="Zhang C."/>
            <person name="Fan H."/>
            <person name="Li D."/>
            <person name="Dong L."/>
            <person name="Tao Y."/>
            <person name="Gao C."/>
            <person name="Wu H."/>
            <person name="Li Y."/>
            <person name="Cui Y."/>
            <person name="Guo X."/>
            <person name="Zheng S."/>
            <person name="Wang B."/>
            <person name="Yu K."/>
            <person name="Liang Q."/>
            <person name="Yang W."/>
            <person name="Lou X."/>
            <person name="Chen J."/>
            <person name="Feng M."/>
            <person name="Jian J."/>
            <person name="Zhang X."/>
            <person name="Luo G."/>
            <person name="Jiang Y."/>
            <person name="Liu J."/>
            <person name="Wang Z."/>
            <person name="Sha Y."/>
            <person name="Zhang B."/>
            <person name="Wu H."/>
            <person name="Tang D."/>
            <person name="Shen Q."/>
            <person name="Xue P."/>
            <person name="Zou S."/>
            <person name="Wang X."/>
            <person name="Liu X."/>
            <person name="Wang F."/>
            <person name="Yang Y."/>
            <person name="An X."/>
            <person name="Dong Z."/>
            <person name="Zhang K."/>
            <person name="Zhang X."/>
            <person name="Luo M.C."/>
            <person name="Dvorak J."/>
            <person name="Tong Y."/>
            <person name="Wang J."/>
            <person name="Yang H."/>
            <person name="Li Z."/>
            <person name="Wang D."/>
            <person name="Zhang A."/>
            <person name="Wang J."/>
        </authorList>
    </citation>
    <scope>NUCLEOTIDE SEQUENCE</scope>
    <source>
        <strain evidence="4">cv. G1812</strain>
    </source>
</reference>
<proteinExistence type="predicted"/>
<evidence type="ECO:0000313" key="3">
    <source>
        <dbReference type="EnsemblPlants" id="TuG1812G0300003603.01.T01"/>
    </source>
</evidence>
<dbReference type="Gramene" id="TuG1812G0300003603.01.T01">
    <property type="protein sequence ID" value="TuG1812G0300003603.01.T01"/>
    <property type="gene ID" value="TuG1812G0300003603.01"/>
</dbReference>
<organism evidence="3 4">
    <name type="scientific">Triticum urartu</name>
    <name type="common">Red wild einkorn</name>
    <name type="synonym">Crithodium urartu</name>
    <dbReference type="NCBI Taxonomy" id="4572"/>
    <lineage>
        <taxon>Eukaryota</taxon>
        <taxon>Viridiplantae</taxon>
        <taxon>Streptophyta</taxon>
        <taxon>Embryophyta</taxon>
        <taxon>Tracheophyta</taxon>
        <taxon>Spermatophyta</taxon>
        <taxon>Magnoliopsida</taxon>
        <taxon>Liliopsida</taxon>
        <taxon>Poales</taxon>
        <taxon>Poaceae</taxon>
        <taxon>BOP clade</taxon>
        <taxon>Pooideae</taxon>
        <taxon>Triticodae</taxon>
        <taxon>Triticeae</taxon>
        <taxon>Triticinae</taxon>
        <taxon>Triticum</taxon>
    </lineage>
</organism>
<evidence type="ECO:0000256" key="1">
    <source>
        <dbReference type="SAM" id="Coils"/>
    </source>
</evidence>
<keyword evidence="1" id="KW-0175">Coiled coil</keyword>
<dbReference type="Proteomes" id="UP000015106">
    <property type="component" value="Chromosome 3"/>
</dbReference>